<feature type="domain" description="Calcineurin-like phosphoesterase" evidence="2">
    <location>
        <begin position="1"/>
        <end position="196"/>
    </location>
</feature>
<comment type="caution">
    <text evidence="3">The sequence shown here is derived from an EMBL/GenBank/DDBJ whole genome shotgun (WGS) entry which is preliminary data.</text>
</comment>
<dbReference type="CDD" id="cd00840">
    <property type="entry name" value="MPP_Mre11_N"/>
    <property type="match status" value="1"/>
</dbReference>
<dbReference type="PANTHER" id="PTHR30337:SF7">
    <property type="entry name" value="PHOSPHOESTERASE"/>
    <property type="match status" value="1"/>
</dbReference>
<keyword evidence="3" id="KW-0540">Nuclease</keyword>
<name>A0A6B3SYV4_9BURK</name>
<accession>A0A6B3SYV4</accession>
<dbReference type="RefSeq" id="WP_163968763.1">
    <property type="nucleotide sequence ID" value="NZ_JAAIVB010000085.1"/>
</dbReference>
<dbReference type="Pfam" id="PF00149">
    <property type="entry name" value="Metallophos"/>
    <property type="match status" value="1"/>
</dbReference>
<keyword evidence="3" id="KW-0269">Exonuclease</keyword>
<dbReference type="InterPro" id="IPR029052">
    <property type="entry name" value="Metallo-depent_PP-like"/>
</dbReference>
<dbReference type="Gene3D" id="3.60.21.10">
    <property type="match status" value="1"/>
</dbReference>
<keyword evidence="4" id="KW-1185">Reference proteome</keyword>
<dbReference type="GO" id="GO:0004527">
    <property type="term" value="F:exonuclease activity"/>
    <property type="evidence" value="ECO:0007669"/>
    <property type="project" value="UniProtKB-KW"/>
</dbReference>
<dbReference type="InterPro" id="IPR014576">
    <property type="entry name" value="Pesterase_YhaO"/>
</dbReference>
<proteinExistence type="predicted"/>
<dbReference type="InterPro" id="IPR050535">
    <property type="entry name" value="DNA_Repair-Maintenance_Comp"/>
</dbReference>
<evidence type="ECO:0000313" key="3">
    <source>
        <dbReference type="EMBL" id="NEX64846.1"/>
    </source>
</evidence>
<dbReference type="PANTHER" id="PTHR30337">
    <property type="entry name" value="COMPONENT OF ATP-DEPENDENT DSDNA EXONUCLEASE"/>
    <property type="match status" value="1"/>
</dbReference>
<dbReference type="EMBL" id="JAAIVB010000085">
    <property type="protein sequence ID" value="NEX64846.1"/>
    <property type="molecule type" value="Genomic_DNA"/>
</dbReference>
<organism evidence="3 4">
    <name type="scientific">Noviherbaspirillum galbum</name>
    <dbReference type="NCBI Taxonomy" id="2709383"/>
    <lineage>
        <taxon>Bacteria</taxon>
        <taxon>Pseudomonadati</taxon>
        <taxon>Pseudomonadota</taxon>
        <taxon>Betaproteobacteria</taxon>
        <taxon>Burkholderiales</taxon>
        <taxon>Oxalobacteraceae</taxon>
        <taxon>Noviherbaspirillum</taxon>
    </lineage>
</organism>
<evidence type="ECO:0000259" key="2">
    <source>
        <dbReference type="Pfam" id="PF00149"/>
    </source>
</evidence>
<evidence type="ECO:0000313" key="4">
    <source>
        <dbReference type="Proteomes" id="UP000482155"/>
    </source>
</evidence>
<dbReference type="InterPro" id="IPR041796">
    <property type="entry name" value="Mre11_N"/>
</dbReference>
<reference evidence="3 4" key="1">
    <citation type="submission" date="2020-02" db="EMBL/GenBank/DDBJ databases">
        <authorList>
            <person name="Kim M.K."/>
        </authorList>
    </citation>
    <scope>NUCLEOTIDE SEQUENCE [LARGE SCALE GENOMIC DNA]</scope>
    <source>
        <strain evidence="3 4">17J57-3</strain>
    </source>
</reference>
<evidence type="ECO:0000256" key="1">
    <source>
        <dbReference type="ARBA" id="ARBA00022801"/>
    </source>
</evidence>
<gene>
    <name evidence="3" type="ORF">G3574_27510</name>
</gene>
<dbReference type="AlphaFoldDB" id="A0A6B3SYV4"/>
<dbReference type="InterPro" id="IPR004843">
    <property type="entry name" value="Calcineurin-like_PHP"/>
</dbReference>
<dbReference type="PIRSF" id="PIRSF033091">
    <property type="entry name" value="Pesterase_YhaO"/>
    <property type="match status" value="1"/>
</dbReference>
<keyword evidence="1" id="KW-0378">Hydrolase</keyword>
<protein>
    <submittedName>
        <fullName evidence="3">DNA repair exonuclease</fullName>
    </submittedName>
</protein>
<dbReference type="Proteomes" id="UP000482155">
    <property type="component" value="Unassembled WGS sequence"/>
</dbReference>
<sequence>MKFIHAADLHIDSPLRGLDAHAGAPVDRLRGATRRAFVALIDLALAQKVDFVILAGDIFDGNWPDFHTGLFFREQLVRLRQHDIAVVIARGNHDAESQITKQLPAVDGVHVFSTDAPETVIREDLGVALHGYSFPQRSVTHDVVPDFPRAIPGMFNIGVLHTSLTGREGHDDYAPTSVEMMATRGYDYFALGHVHAREVVREAQPRIVFPGNLQGRKSNETGPKGCELVTVLDGRIASAEFVPLDVVRWHRLELDVAGVATLEDLARTFHRAVSQLTDGAADRMHAIRVIVQGESPLNRVEAEQPGTVEAAIIAALQDMEGPEIWLERVKTTLRTPIDRDQAALRTDAVGEVVALVNELMADEDRLAGWIARELGGLTLPPPLQELDPTAADAQAMRAMLNDAEATVLAHLGAIEADGEQA</sequence>
<dbReference type="SUPFAM" id="SSF56300">
    <property type="entry name" value="Metallo-dependent phosphatases"/>
    <property type="match status" value="1"/>
</dbReference>